<keyword evidence="1" id="KW-0472">Membrane</keyword>
<reference evidence="3 5" key="1">
    <citation type="submission" date="2023-10" db="EMBL/GenBank/DDBJ databases">
        <title>Draft Genome Sequence of Bacillus thuringiensis serovar. toumanoffi 4059: Identification of a Novel Cry Protein Candidate.</title>
        <authorList>
            <person name="Murdoch R.W."/>
            <person name="Gemler B."/>
            <person name="Heater B.S."/>
        </authorList>
    </citation>
    <scope>NUCLEOTIDE SEQUENCE [LARGE SCALE GENOMIC DNA]</scope>
    <source>
        <strain evidence="3 5">4059</strain>
    </source>
</reference>
<keyword evidence="3" id="KW-0378">Hydrolase</keyword>
<keyword evidence="1" id="KW-1133">Transmembrane helix</keyword>
<dbReference type="AlphaFoldDB" id="A0ABD5HRW7"/>
<dbReference type="Proteomes" id="UP001272716">
    <property type="component" value="Unassembled WGS sequence"/>
</dbReference>
<feature type="transmembrane region" description="Helical" evidence="1">
    <location>
        <begin position="48"/>
        <end position="75"/>
    </location>
</feature>
<evidence type="ECO:0000313" key="4">
    <source>
        <dbReference type="EMBL" id="MDW9207680.1"/>
    </source>
</evidence>
<feature type="transmembrane region" description="Helical" evidence="1">
    <location>
        <begin position="137"/>
        <end position="157"/>
    </location>
</feature>
<dbReference type="GO" id="GO:0008237">
    <property type="term" value="F:metallopeptidase activity"/>
    <property type="evidence" value="ECO:0007669"/>
    <property type="project" value="UniProtKB-KW"/>
</dbReference>
<evidence type="ECO:0000313" key="5">
    <source>
        <dbReference type="Proteomes" id="UP001272716"/>
    </source>
</evidence>
<organism evidence="3 5">
    <name type="scientific">Bacillus thuringiensis serovar toumanoffi</name>
    <dbReference type="NCBI Taxonomy" id="180862"/>
    <lineage>
        <taxon>Bacteria</taxon>
        <taxon>Bacillati</taxon>
        <taxon>Bacillota</taxon>
        <taxon>Bacilli</taxon>
        <taxon>Bacillales</taxon>
        <taxon>Bacillaceae</taxon>
        <taxon>Bacillus</taxon>
        <taxon>Bacillus cereus group</taxon>
    </lineage>
</organism>
<comment type="caution">
    <text evidence="3">The sequence shown here is derived from an EMBL/GenBank/DDBJ whole genome shotgun (WGS) entry which is preliminary data.</text>
</comment>
<feature type="transmembrane region" description="Helical" evidence="1">
    <location>
        <begin position="87"/>
        <end position="103"/>
    </location>
</feature>
<accession>A0ABD5HRW7</accession>
<dbReference type="GO" id="GO:0004175">
    <property type="term" value="F:endopeptidase activity"/>
    <property type="evidence" value="ECO:0007669"/>
    <property type="project" value="UniProtKB-ARBA"/>
</dbReference>
<dbReference type="EMBL" id="JAWQCK010000002">
    <property type="protein sequence ID" value="MDW9207680.1"/>
    <property type="molecule type" value="Genomic_DNA"/>
</dbReference>
<feature type="transmembrane region" description="Helical" evidence="1">
    <location>
        <begin position="12"/>
        <end position="36"/>
    </location>
</feature>
<keyword evidence="3" id="KW-0645">Protease</keyword>
<protein>
    <submittedName>
        <fullName evidence="3">CPBP family intramembrane metalloprotease</fullName>
    </submittedName>
</protein>
<dbReference type="InterPro" id="IPR003675">
    <property type="entry name" value="Rce1/LyrA-like_dom"/>
</dbReference>
<dbReference type="GO" id="GO:0080120">
    <property type="term" value="P:CAAX-box protein maturation"/>
    <property type="evidence" value="ECO:0007669"/>
    <property type="project" value="UniProtKB-ARBA"/>
</dbReference>
<gene>
    <name evidence="3" type="ORF">BTTOUR_02415</name>
    <name evidence="4" type="ORF">BTTOUR_02470</name>
</gene>
<evidence type="ECO:0000259" key="2">
    <source>
        <dbReference type="Pfam" id="PF02517"/>
    </source>
</evidence>
<dbReference type="Pfam" id="PF02517">
    <property type="entry name" value="Rce1-like"/>
    <property type="match status" value="1"/>
</dbReference>
<name>A0ABD5HRW7_BACTU</name>
<proteinExistence type="predicted"/>
<evidence type="ECO:0000256" key="1">
    <source>
        <dbReference type="SAM" id="Phobius"/>
    </source>
</evidence>
<keyword evidence="1" id="KW-0812">Transmembrane</keyword>
<dbReference type="RefSeq" id="WP_000913863.1">
    <property type="nucleotide sequence ID" value="NZ_JAWQCK010000002.1"/>
</dbReference>
<evidence type="ECO:0000313" key="3">
    <source>
        <dbReference type="EMBL" id="MDW9207669.1"/>
    </source>
</evidence>
<dbReference type="EMBL" id="JAWQCK010000002">
    <property type="protein sequence ID" value="MDW9207669.1"/>
    <property type="molecule type" value="Genomic_DNA"/>
</dbReference>
<sequence>MLKKINRFMFSLSTIWFILFILLGTFLVIIPLNLFLPEIQKNPIMEDSIIVQILLGVVVGPIYETFIFQVFLFWVLSFIPFIKDRDYLIILIASIVFGLNHFYGITYVVGTTMIGFLYNYCYWVYQKKNEKNQVKLSAIGIVFIIHLLHNVITIIAANL</sequence>
<keyword evidence="3" id="KW-0482">Metalloprotease</keyword>
<feature type="domain" description="CAAX prenyl protease 2/Lysostaphin resistance protein A-like" evidence="2">
    <location>
        <begin position="49"/>
        <end position="151"/>
    </location>
</feature>